<comment type="caution">
    <text evidence="1">The sequence shown here is derived from an EMBL/GenBank/DDBJ whole genome shotgun (WGS) entry which is preliminary data.</text>
</comment>
<organism evidence="1">
    <name type="scientific">bioreactor metagenome</name>
    <dbReference type="NCBI Taxonomy" id="1076179"/>
    <lineage>
        <taxon>unclassified sequences</taxon>
        <taxon>metagenomes</taxon>
        <taxon>ecological metagenomes</taxon>
    </lineage>
</organism>
<gene>
    <name evidence="1" type="ORF">SDC9_92533</name>
</gene>
<proteinExistence type="predicted"/>
<reference evidence="1" key="1">
    <citation type="submission" date="2019-08" db="EMBL/GenBank/DDBJ databases">
        <authorList>
            <person name="Kucharzyk K."/>
            <person name="Murdoch R.W."/>
            <person name="Higgins S."/>
            <person name="Loffler F."/>
        </authorList>
    </citation>
    <scope>NUCLEOTIDE SEQUENCE</scope>
</reference>
<dbReference type="AlphaFoldDB" id="A0A645A0U4"/>
<name>A0A645A0U4_9ZZZZ</name>
<dbReference type="EMBL" id="VSSQ01011037">
    <property type="protein sequence ID" value="MPM45841.1"/>
    <property type="molecule type" value="Genomic_DNA"/>
</dbReference>
<accession>A0A645A0U4</accession>
<protein>
    <submittedName>
        <fullName evidence="1">Uncharacterized protein</fullName>
    </submittedName>
</protein>
<sequence length="304" mass="35730">MKVYYNSSLWSEVKGLCGLPQRVDWQFEYAESMRYIPILYRFQNGIVFDIITILDQVKLREFFEKYESLGENLTPTERICAEQEHPYQGVPIMEICIDGERVKDGYSSSSYVSLLSVPQDDLLASMRKEYSSILRDTDCFACERFYVPYPRIYSKGKKLLRFLRLNKINDIKLVTYPVQQLYPLDINFQITNKESKKTVYFNHPITGITHTLHFQNPEFLEVPMDMETNQHFYFSNFMYEIDPDLPRGNTLQFNSSILYTEPAKDNFSPTATSSIGIIGRLVGLHQLLFQRLLKKKISHWVHMD</sequence>
<evidence type="ECO:0000313" key="1">
    <source>
        <dbReference type="EMBL" id="MPM45841.1"/>
    </source>
</evidence>